<proteinExistence type="predicted"/>
<reference evidence="1 2" key="1">
    <citation type="journal article" date="2019" name="Sci. Rep.">
        <title>Orb-weaving spider Araneus ventricosus genome elucidates the spidroin gene catalogue.</title>
        <authorList>
            <person name="Kono N."/>
            <person name="Nakamura H."/>
            <person name="Ohtoshi R."/>
            <person name="Moran D.A.P."/>
            <person name="Shinohara A."/>
            <person name="Yoshida Y."/>
            <person name="Fujiwara M."/>
            <person name="Mori M."/>
            <person name="Tomita M."/>
            <person name="Arakawa K."/>
        </authorList>
    </citation>
    <scope>NUCLEOTIDE SEQUENCE [LARGE SCALE GENOMIC DNA]</scope>
</reference>
<organism evidence="1 2">
    <name type="scientific">Araneus ventricosus</name>
    <name type="common">Orbweaver spider</name>
    <name type="synonym">Epeira ventricosa</name>
    <dbReference type="NCBI Taxonomy" id="182803"/>
    <lineage>
        <taxon>Eukaryota</taxon>
        <taxon>Metazoa</taxon>
        <taxon>Ecdysozoa</taxon>
        <taxon>Arthropoda</taxon>
        <taxon>Chelicerata</taxon>
        <taxon>Arachnida</taxon>
        <taxon>Araneae</taxon>
        <taxon>Araneomorphae</taxon>
        <taxon>Entelegynae</taxon>
        <taxon>Araneoidea</taxon>
        <taxon>Araneidae</taxon>
        <taxon>Araneus</taxon>
    </lineage>
</organism>
<comment type="caution">
    <text evidence="1">The sequence shown here is derived from an EMBL/GenBank/DDBJ whole genome shotgun (WGS) entry which is preliminary data.</text>
</comment>
<name>A0A4Y2T3H9_ARAVE</name>
<dbReference type="AlphaFoldDB" id="A0A4Y2T3H9"/>
<gene>
    <name evidence="1" type="ORF">AVEN_33292_1</name>
</gene>
<accession>A0A4Y2T3H9</accession>
<keyword evidence="2" id="KW-1185">Reference proteome</keyword>
<evidence type="ECO:0000313" key="2">
    <source>
        <dbReference type="Proteomes" id="UP000499080"/>
    </source>
</evidence>
<dbReference type="Proteomes" id="UP000499080">
    <property type="component" value="Unassembled WGS sequence"/>
</dbReference>
<sequence>MNRLNSARPERDNRHLWTFRFPLLSHILEPAIHLPCQLFQDRFFPAHFNRKIQARHPFDDSKCAGDREGKDRSPYCCYSIPLFLPHSSDFRFSSLVARFQSRQLL</sequence>
<evidence type="ECO:0000313" key="1">
    <source>
        <dbReference type="EMBL" id="GBN94056.1"/>
    </source>
</evidence>
<dbReference type="EMBL" id="BGPR01025280">
    <property type="protein sequence ID" value="GBN94056.1"/>
    <property type="molecule type" value="Genomic_DNA"/>
</dbReference>
<protein>
    <submittedName>
        <fullName evidence="1">Uncharacterized protein</fullName>
    </submittedName>
</protein>